<gene>
    <name evidence="6" type="ORF">FE839_14045</name>
</gene>
<protein>
    <submittedName>
        <fullName evidence="6">ABC transporter ATP-binding protein</fullName>
    </submittedName>
</protein>
<feature type="domain" description="ABC transporter" evidence="5">
    <location>
        <begin position="3"/>
        <end position="239"/>
    </location>
</feature>
<dbReference type="Proteomes" id="UP000307430">
    <property type="component" value="Unassembled WGS sequence"/>
</dbReference>
<dbReference type="Pfam" id="PF00005">
    <property type="entry name" value="ABC_tran"/>
    <property type="match status" value="1"/>
</dbReference>
<dbReference type="SMART" id="SM00382">
    <property type="entry name" value="AAA"/>
    <property type="match status" value="1"/>
</dbReference>
<keyword evidence="2" id="KW-0813">Transport</keyword>
<keyword evidence="4 6" id="KW-0067">ATP-binding</keyword>
<accession>A0A5R9LGY1</accession>
<evidence type="ECO:0000256" key="4">
    <source>
        <dbReference type="ARBA" id="ARBA00022840"/>
    </source>
</evidence>
<proteinExistence type="inferred from homology"/>
<comment type="caution">
    <text evidence="6">The sequence shown here is derived from an EMBL/GenBank/DDBJ whole genome shotgun (WGS) entry which is preliminary data.</text>
</comment>
<dbReference type="GO" id="GO:0005524">
    <property type="term" value="F:ATP binding"/>
    <property type="evidence" value="ECO:0007669"/>
    <property type="project" value="UniProtKB-KW"/>
</dbReference>
<dbReference type="RefSeq" id="WP_138361427.1">
    <property type="nucleotide sequence ID" value="NZ_VCHQ01000017.1"/>
</dbReference>
<organism evidence="6 7">
    <name type="scientific">Klebsiella indica</name>
    <dbReference type="NCBI Taxonomy" id="2582917"/>
    <lineage>
        <taxon>Bacteria</taxon>
        <taxon>Pseudomonadati</taxon>
        <taxon>Pseudomonadota</taxon>
        <taxon>Gammaproteobacteria</taxon>
        <taxon>Enterobacterales</taxon>
        <taxon>Enterobacteriaceae</taxon>
        <taxon>Klebsiella/Raoultella group</taxon>
        <taxon>Klebsiella</taxon>
    </lineage>
</organism>
<evidence type="ECO:0000256" key="2">
    <source>
        <dbReference type="ARBA" id="ARBA00022448"/>
    </source>
</evidence>
<evidence type="ECO:0000313" key="7">
    <source>
        <dbReference type="Proteomes" id="UP000307430"/>
    </source>
</evidence>
<dbReference type="AlphaFoldDB" id="A0A5R9LGY1"/>
<dbReference type="PROSITE" id="PS50893">
    <property type="entry name" value="ABC_TRANSPORTER_2"/>
    <property type="match status" value="1"/>
</dbReference>
<keyword evidence="3" id="KW-0547">Nucleotide-binding</keyword>
<name>A0A5R9LGY1_9ENTR</name>
<dbReference type="InterPro" id="IPR050153">
    <property type="entry name" value="Metal_Ion_Import_ABC"/>
</dbReference>
<dbReference type="InterPro" id="IPR003593">
    <property type="entry name" value="AAA+_ATPase"/>
</dbReference>
<dbReference type="InterPro" id="IPR027417">
    <property type="entry name" value="P-loop_NTPase"/>
</dbReference>
<dbReference type="PANTHER" id="PTHR42734:SF6">
    <property type="entry name" value="MOLYBDATE IMPORT ATP-BINDING PROTEIN MOLC"/>
    <property type="match status" value="1"/>
</dbReference>
<dbReference type="SUPFAM" id="SSF52540">
    <property type="entry name" value="P-loop containing nucleoside triphosphate hydrolases"/>
    <property type="match status" value="1"/>
</dbReference>
<dbReference type="FunFam" id="3.40.50.300:FF:000134">
    <property type="entry name" value="Iron-enterobactin ABC transporter ATP-binding protein"/>
    <property type="match status" value="1"/>
</dbReference>
<dbReference type="CDD" id="cd03214">
    <property type="entry name" value="ABC_Iron-Siderophores_B12_Hemin"/>
    <property type="match status" value="1"/>
</dbReference>
<evidence type="ECO:0000313" key="6">
    <source>
        <dbReference type="EMBL" id="TLV16148.1"/>
    </source>
</evidence>
<dbReference type="EMBL" id="VCHQ01000017">
    <property type="protein sequence ID" value="TLV16148.1"/>
    <property type="molecule type" value="Genomic_DNA"/>
</dbReference>
<evidence type="ECO:0000256" key="1">
    <source>
        <dbReference type="ARBA" id="ARBA00005417"/>
    </source>
</evidence>
<reference evidence="6 7" key="1">
    <citation type="submission" date="2019-05" db="EMBL/GenBank/DDBJ databases">
        <title>Genome sequence of Klebsiella sp strain TOUT106.</title>
        <authorList>
            <person name="Rahi P."/>
            <person name="Chaudhari D."/>
        </authorList>
    </citation>
    <scope>NUCLEOTIDE SEQUENCE [LARGE SCALE GENOMIC DNA]</scope>
    <source>
        <strain evidence="6 7">TOUT106</strain>
    </source>
</reference>
<keyword evidence="7" id="KW-1185">Reference proteome</keyword>
<dbReference type="Gene3D" id="3.40.50.300">
    <property type="entry name" value="P-loop containing nucleotide triphosphate hydrolases"/>
    <property type="match status" value="1"/>
</dbReference>
<comment type="similarity">
    <text evidence="1">Belongs to the ABC transporter superfamily.</text>
</comment>
<evidence type="ECO:0000259" key="5">
    <source>
        <dbReference type="PROSITE" id="PS50893"/>
    </source>
</evidence>
<sequence length="254" mass="27481">MTLLVVDHASLGYARRTVLSDVSFTLSAGTICCLLGANGGGKTTLMRSILGLLALCGGEITLDGIAIRQMSPRERACTMAWVPQAHEGAFAFNVIDMVLMGRSPHLNTFTQPTPRDREIALTQLSSLGIAHLAGRSWSTLSGGERQLTLIARALVQQPRLLLLDEPASSLDFGHQIRLLDVLRQLRQHGVTLLMATHHPLHARVVADQVIRVEADGRVSSGAPQEQLRASALAELYGVTPAQIHHHLGHSYFQG</sequence>
<dbReference type="InterPro" id="IPR003439">
    <property type="entry name" value="ABC_transporter-like_ATP-bd"/>
</dbReference>
<evidence type="ECO:0000256" key="3">
    <source>
        <dbReference type="ARBA" id="ARBA00022741"/>
    </source>
</evidence>
<dbReference type="GO" id="GO:0016887">
    <property type="term" value="F:ATP hydrolysis activity"/>
    <property type="evidence" value="ECO:0007669"/>
    <property type="project" value="InterPro"/>
</dbReference>
<dbReference type="PANTHER" id="PTHR42734">
    <property type="entry name" value="METAL TRANSPORT SYSTEM ATP-BINDING PROTEIN TM_0124-RELATED"/>
    <property type="match status" value="1"/>
</dbReference>